<sequence length="173" mass="16944">MSNRSTLLRAALVTVVAATAATALATPALAAPGDATHNGLTLSASNATGLAPAGETITVTGAGYDPAKGYYVALCAVPEDYGYGTKPSPCAGGDGQGGTSVGPSAWVTNNPIGGSAATPIAANGTFSAKIRIAKTGTGLDCADPAVTCAIVSRRDHFAASDRTADVFIPVSFG</sequence>
<gene>
    <name evidence="2" type="ORF">GCM10009754_15500</name>
</gene>
<feature type="signal peptide" evidence="1">
    <location>
        <begin position="1"/>
        <end position="30"/>
    </location>
</feature>
<reference evidence="3" key="1">
    <citation type="journal article" date="2019" name="Int. J. Syst. Evol. Microbiol.">
        <title>The Global Catalogue of Microorganisms (GCM) 10K type strain sequencing project: providing services to taxonomists for standard genome sequencing and annotation.</title>
        <authorList>
            <consortium name="The Broad Institute Genomics Platform"/>
            <consortium name="The Broad Institute Genome Sequencing Center for Infectious Disease"/>
            <person name="Wu L."/>
            <person name="Ma J."/>
        </authorList>
    </citation>
    <scope>NUCLEOTIDE SEQUENCE [LARGE SCALE GENOMIC DNA]</scope>
    <source>
        <strain evidence="3">JCM 14545</strain>
    </source>
</reference>
<dbReference type="Proteomes" id="UP001501116">
    <property type="component" value="Unassembled WGS sequence"/>
</dbReference>
<proteinExistence type="predicted"/>
<protein>
    <recommendedName>
        <fullName evidence="4">Neocarzinostatin family protein</fullName>
    </recommendedName>
</protein>
<dbReference type="RefSeq" id="WP_344415036.1">
    <property type="nucleotide sequence ID" value="NZ_BAAANN010000005.1"/>
</dbReference>
<evidence type="ECO:0000313" key="3">
    <source>
        <dbReference type="Proteomes" id="UP001501116"/>
    </source>
</evidence>
<dbReference type="PROSITE" id="PS00430">
    <property type="entry name" value="TONB_DEPENDENT_REC_1"/>
    <property type="match status" value="1"/>
</dbReference>
<accession>A0ABP5BLB8</accession>
<organism evidence="2 3">
    <name type="scientific">Amycolatopsis minnesotensis</name>
    <dbReference type="NCBI Taxonomy" id="337894"/>
    <lineage>
        <taxon>Bacteria</taxon>
        <taxon>Bacillati</taxon>
        <taxon>Actinomycetota</taxon>
        <taxon>Actinomycetes</taxon>
        <taxon>Pseudonocardiales</taxon>
        <taxon>Pseudonocardiaceae</taxon>
        <taxon>Amycolatopsis</taxon>
    </lineage>
</organism>
<dbReference type="Gene3D" id="2.60.40.230">
    <property type="entry name" value="Neocarzinostatin-like"/>
    <property type="match status" value="1"/>
</dbReference>
<feature type="chain" id="PRO_5046142800" description="Neocarzinostatin family protein" evidence="1">
    <location>
        <begin position="31"/>
        <end position="173"/>
    </location>
</feature>
<dbReference type="InterPro" id="IPR006311">
    <property type="entry name" value="TAT_signal"/>
</dbReference>
<evidence type="ECO:0000313" key="2">
    <source>
        <dbReference type="EMBL" id="GAA1948115.1"/>
    </source>
</evidence>
<dbReference type="InterPro" id="IPR027273">
    <property type="entry name" value="Neocarzinostatin-like"/>
</dbReference>
<keyword evidence="1" id="KW-0732">Signal</keyword>
<comment type="caution">
    <text evidence="2">The sequence shown here is derived from an EMBL/GenBank/DDBJ whole genome shotgun (WGS) entry which is preliminary data.</text>
</comment>
<dbReference type="SUPFAM" id="SSF49319">
    <property type="entry name" value="Actinoxanthin-like"/>
    <property type="match status" value="1"/>
</dbReference>
<dbReference type="InterPro" id="IPR010916">
    <property type="entry name" value="TonB_box_CS"/>
</dbReference>
<dbReference type="PROSITE" id="PS51318">
    <property type="entry name" value="TAT"/>
    <property type="match status" value="1"/>
</dbReference>
<dbReference type="EMBL" id="BAAANN010000005">
    <property type="protein sequence ID" value="GAA1948115.1"/>
    <property type="molecule type" value="Genomic_DNA"/>
</dbReference>
<name>A0ABP5BLB8_9PSEU</name>
<evidence type="ECO:0008006" key="4">
    <source>
        <dbReference type="Google" id="ProtNLM"/>
    </source>
</evidence>
<keyword evidence="3" id="KW-1185">Reference proteome</keyword>
<evidence type="ECO:0000256" key="1">
    <source>
        <dbReference type="SAM" id="SignalP"/>
    </source>
</evidence>